<keyword evidence="6" id="KW-0539">Nucleus</keyword>
<evidence type="ECO:0000256" key="5">
    <source>
        <dbReference type="ARBA" id="ARBA00022833"/>
    </source>
</evidence>
<dbReference type="InterPro" id="IPR013087">
    <property type="entry name" value="Znf_C2H2_type"/>
</dbReference>
<keyword evidence="3" id="KW-0677">Repeat</keyword>
<dbReference type="InterPro" id="IPR051059">
    <property type="entry name" value="VerF-like"/>
</dbReference>
<dbReference type="GeneID" id="39600590"/>
<sequence>MPKEYVCPESGCGKSFLRSSHLSRHRLNHRPTEIFQCSSCPKKFVRRDLFKRHEQRHEAGMWCRNCGGYHSSRQTCDDPQRHQTSQIPESMSMDSVEDANLRGTPSDPQSDPDNTGYGDTDNAGDEASDKDDHHISDRQPNYDIGDSIPEEQVRWLFYDPCTNIHAPCVDFESLFENTSADSNSVANGNSVSLSPQSSISGEDISAPSFAVQPPHVDLPASPNSSTSSSWITVRKNLLVALNTLTPDILTSSFFYPLNLCHFYDLYFLNYHPHFPILHPSTLDPATAPPLLIAAIVTLGSTLSDDDEHFRTSINIHDSLRYMVFNTRDFGPPASLWCLQTLLLIQTHEMMFSTRKHHQLSHVFHGALITLMKQGVTYSPLQTRSCSGDITTQEQSWHWWIEAQSSYRTAFFGFVMDAQHSFMFGRSCVLSVHDVQLLLPCADSLWECKSAQEWHRAMQKTPKSPGFLPVLKGLLGGTPIHSNCSPYARLILLHGLFSVADHLKARELAALGVGQHSLESSARLGPIDTRKDTLKKALDTWSFSLVSRSSSLALEASKPLYHMAYVAIFTNMADIHILAGAPSLSGSLLSDSERFQAIGRLLSWSLKQESKKAIYHCLLLIQELMFTGQQYRARTDNIPLRPWSLYQATLVLWVYGFMVHDRGLWQKRRSSCSAEEYLVHMIMLLRDNSDEIRKVTWQTRELIRAVQASLEGCRWELLREAHGTLGKLIEKEA</sequence>
<feature type="domain" description="C2H2-type" evidence="9">
    <location>
        <begin position="5"/>
        <end position="34"/>
    </location>
</feature>
<feature type="region of interest" description="Disordered" evidence="8">
    <location>
        <begin position="180"/>
        <end position="199"/>
    </location>
</feature>
<dbReference type="GO" id="GO:0000978">
    <property type="term" value="F:RNA polymerase II cis-regulatory region sequence-specific DNA binding"/>
    <property type="evidence" value="ECO:0007669"/>
    <property type="project" value="InterPro"/>
</dbReference>
<keyword evidence="2" id="KW-0479">Metal-binding</keyword>
<feature type="region of interest" description="Disordered" evidence="8">
    <location>
        <begin position="71"/>
        <end position="146"/>
    </location>
</feature>
<dbReference type="VEuPathDB" id="FungiDB:C8Q69DRAFT_477353"/>
<evidence type="ECO:0000256" key="6">
    <source>
        <dbReference type="ARBA" id="ARBA00023242"/>
    </source>
</evidence>
<dbReference type="PROSITE" id="PS50157">
    <property type="entry name" value="ZINC_FINGER_C2H2_2"/>
    <property type="match status" value="2"/>
</dbReference>
<dbReference type="PANTHER" id="PTHR40626">
    <property type="entry name" value="MIP31509P"/>
    <property type="match status" value="1"/>
</dbReference>
<keyword evidence="5" id="KW-0862">Zinc</keyword>
<evidence type="ECO:0000256" key="8">
    <source>
        <dbReference type="SAM" id="MobiDB-lite"/>
    </source>
</evidence>
<dbReference type="GO" id="GO:0006351">
    <property type="term" value="P:DNA-templated transcription"/>
    <property type="evidence" value="ECO:0007669"/>
    <property type="project" value="InterPro"/>
</dbReference>
<dbReference type="PROSITE" id="PS00028">
    <property type="entry name" value="ZINC_FINGER_C2H2_1"/>
    <property type="match status" value="2"/>
</dbReference>
<evidence type="ECO:0000313" key="10">
    <source>
        <dbReference type="EMBL" id="RWQ93058.1"/>
    </source>
</evidence>
<evidence type="ECO:0000256" key="7">
    <source>
        <dbReference type="PROSITE-ProRule" id="PRU00042"/>
    </source>
</evidence>
<dbReference type="CDD" id="cd12148">
    <property type="entry name" value="fungal_TF_MHR"/>
    <property type="match status" value="1"/>
</dbReference>
<dbReference type="Pfam" id="PF00096">
    <property type="entry name" value="zf-C2H2"/>
    <property type="match status" value="2"/>
</dbReference>
<name>A0A443HMJ7_BYSSP</name>
<dbReference type="GO" id="GO:0000785">
    <property type="term" value="C:chromatin"/>
    <property type="evidence" value="ECO:0007669"/>
    <property type="project" value="TreeGrafter"/>
</dbReference>
<gene>
    <name evidence="10" type="ORF">C8Q69DRAFT_477353</name>
</gene>
<dbReference type="STRING" id="264951.A0A443HMJ7"/>
<evidence type="ECO:0000256" key="3">
    <source>
        <dbReference type="ARBA" id="ARBA00022737"/>
    </source>
</evidence>
<keyword evidence="4 7" id="KW-0863">Zinc-finger</keyword>
<dbReference type="RefSeq" id="XP_028482703.1">
    <property type="nucleotide sequence ID" value="XM_028631313.1"/>
</dbReference>
<dbReference type="InterPro" id="IPR007219">
    <property type="entry name" value="XnlR_reg_dom"/>
</dbReference>
<reference evidence="10 11" key="1">
    <citation type="journal article" date="2018" name="Front. Microbiol.">
        <title>Genomic and genetic insights into a cosmopolitan fungus, Paecilomyces variotii (Eurotiales).</title>
        <authorList>
            <person name="Urquhart A.S."/>
            <person name="Mondo S.J."/>
            <person name="Makela M.R."/>
            <person name="Hane J.K."/>
            <person name="Wiebenga A."/>
            <person name="He G."/>
            <person name="Mihaltcheva S."/>
            <person name="Pangilinan J."/>
            <person name="Lipzen A."/>
            <person name="Barry K."/>
            <person name="de Vries R.P."/>
            <person name="Grigoriev I.V."/>
            <person name="Idnurm A."/>
        </authorList>
    </citation>
    <scope>NUCLEOTIDE SEQUENCE [LARGE SCALE GENOMIC DNA]</scope>
    <source>
        <strain evidence="10 11">CBS 101075</strain>
    </source>
</reference>
<comment type="subcellular location">
    <subcellularLocation>
        <location evidence="1">Nucleus</location>
    </subcellularLocation>
</comment>
<evidence type="ECO:0000259" key="9">
    <source>
        <dbReference type="PROSITE" id="PS50157"/>
    </source>
</evidence>
<evidence type="ECO:0000256" key="2">
    <source>
        <dbReference type="ARBA" id="ARBA00022723"/>
    </source>
</evidence>
<dbReference type="GO" id="GO:0008270">
    <property type="term" value="F:zinc ion binding"/>
    <property type="evidence" value="ECO:0007669"/>
    <property type="project" value="UniProtKB-KW"/>
</dbReference>
<comment type="caution">
    <text evidence="10">The sequence shown here is derived from an EMBL/GenBank/DDBJ whole genome shotgun (WGS) entry which is preliminary data.</text>
</comment>
<dbReference type="SUPFAM" id="SSF57667">
    <property type="entry name" value="beta-beta-alpha zinc fingers"/>
    <property type="match status" value="1"/>
</dbReference>
<dbReference type="PANTHER" id="PTHR40626:SF14">
    <property type="entry name" value="C2H2 TYPE ZINC FINGER DOMAIN PROTEIN (AFU_ORTHOLOGUE AFUA_1G02360)"/>
    <property type="match status" value="1"/>
</dbReference>
<dbReference type="Pfam" id="PF04082">
    <property type="entry name" value="Fungal_trans"/>
    <property type="match status" value="1"/>
</dbReference>
<dbReference type="SMART" id="SM00355">
    <property type="entry name" value="ZnF_C2H2"/>
    <property type="match status" value="2"/>
</dbReference>
<dbReference type="InterPro" id="IPR036236">
    <property type="entry name" value="Znf_C2H2_sf"/>
</dbReference>
<feature type="compositionally biased region" description="Polar residues" evidence="8">
    <location>
        <begin position="82"/>
        <end position="93"/>
    </location>
</feature>
<dbReference type="EMBL" id="RCNU01000011">
    <property type="protein sequence ID" value="RWQ93058.1"/>
    <property type="molecule type" value="Genomic_DNA"/>
</dbReference>
<organism evidence="10 11">
    <name type="scientific">Byssochlamys spectabilis</name>
    <name type="common">Paecilomyces variotii</name>
    <dbReference type="NCBI Taxonomy" id="264951"/>
    <lineage>
        <taxon>Eukaryota</taxon>
        <taxon>Fungi</taxon>
        <taxon>Dikarya</taxon>
        <taxon>Ascomycota</taxon>
        <taxon>Pezizomycotina</taxon>
        <taxon>Eurotiomycetes</taxon>
        <taxon>Eurotiomycetidae</taxon>
        <taxon>Eurotiales</taxon>
        <taxon>Thermoascaceae</taxon>
        <taxon>Paecilomyces</taxon>
    </lineage>
</organism>
<keyword evidence="11" id="KW-1185">Reference proteome</keyword>
<evidence type="ECO:0000256" key="1">
    <source>
        <dbReference type="ARBA" id="ARBA00004123"/>
    </source>
</evidence>
<proteinExistence type="predicted"/>
<feature type="domain" description="C2H2-type" evidence="9">
    <location>
        <begin position="35"/>
        <end position="57"/>
    </location>
</feature>
<dbReference type="Proteomes" id="UP000283841">
    <property type="component" value="Unassembled WGS sequence"/>
</dbReference>
<dbReference type="GO" id="GO:0005634">
    <property type="term" value="C:nucleus"/>
    <property type="evidence" value="ECO:0007669"/>
    <property type="project" value="UniProtKB-SubCell"/>
</dbReference>
<evidence type="ECO:0000313" key="11">
    <source>
        <dbReference type="Proteomes" id="UP000283841"/>
    </source>
</evidence>
<evidence type="ECO:0000256" key="4">
    <source>
        <dbReference type="ARBA" id="ARBA00022771"/>
    </source>
</evidence>
<protein>
    <submittedName>
        <fullName evidence="10">Putative zinc finger protein</fullName>
    </submittedName>
</protein>
<dbReference type="Gene3D" id="3.30.160.60">
    <property type="entry name" value="Classic Zinc Finger"/>
    <property type="match status" value="1"/>
</dbReference>
<accession>A0A443HMJ7</accession>
<dbReference type="GO" id="GO:0000981">
    <property type="term" value="F:DNA-binding transcription factor activity, RNA polymerase II-specific"/>
    <property type="evidence" value="ECO:0007669"/>
    <property type="project" value="InterPro"/>
</dbReference>
<dbReference type="AlphaFoldDB" id="A0A443HMJ7"/>